<dbReference type="PANTHER" id="PTHR42872:SF6">
    <property type="entry name" value="PROTEIN-GLUTAMATE METHYLESTERASE_PROTEIN-GLUTAMINE GLUTAMINASE"/>
    <property type="match status" value="1"/>
</dbReference>
<evidence type="ECO:0000256" key="3">
    <source>
        <dbReference type="ARBA" id="ARBA00048267"/>
    </source>
</evidence>
<dbReference type="EMBL" id="BAABHB010000016">
    <property type="protein sequence ID" value="GAA4418277.1"/>
    <property type="molecule type" value="Genomic_DNA"/>
</dbReference>
<keyword evidence="7" id="KW-1185">Reference proteome</keyword>
<dbReference type="Pfam" id="PF01339">
    <property type="entry name" value="CheB_methylest"/>
    <property type="match status" value="1"/>
</dbReference>
<dbReference type="InterPro" id="IPR000673">
    <property type="entry name" value="Sig_transdc_resp-reg_Me-estase"/>
</dbReference>
<evidence type="ECO:0000256" key="1">
    <source>
        <dbReference type="ARBA" id="ARBA00022801"/>
    </source>
</evidence>
<evidence type="ECO:0000313" key="6">
    <source>
        <dbReference type="EMBL" id="GAA4418277.1"/>
    </source>
</evidence>
<accession>A0ABP8KYS9</accession>
<sequence length="192" mass="20694">MINETGYDIVVLGGSAGSISVMIQILSSLPTQFPLSLVIVLHRLKNVSSEMNKILSMGRRGLSIHEPDDKEPIQPGHIYLAPQNYHLLVEADKSFSLDYSELVNYSRPAIDVTFESVAQVFGARAIGVLLSGANHDGAAGLLTLVKQGGRGIVQDPETADYPTMPRAALALTDKLDVFTPKQIVAFLTSLCC</sequence>
<keyword evidence="1 4" id="KW-0378">Hydrolase</keyword>
<organism evidence="6 7">
    <name type="scientific">Nibrella viscosa</name>
    <dbReference type="NCBI Taxonomy" id="1084524"/>
    <lineage>
        <taxon>Bacteria</taxon>
        <taxon>Pseudomonadati</taxon>
        <taxon>Bacteroidota</taxon>
        <taxon>Cytophagia</taxon>
        <taxon>Cytophagales</taxon>
        <taxon>Spirosomataceae</taxon>
        <taxon>Nibrella</taxon>
    </lineage>
</organism>
<evidence type="ECO:0000256" key="4">
    <source>
        <dbReference type="PROSITE-ProRule" id="PRU00050"/>
    </source>
</evidence>
<evidence type="ECO:0000256" key="2">
    <source>
        <dbReference type="ARBA" id="ARBA00039140"/>
    </source>
</evidence>
<gene>
    <name evidence="6" type="ORF">GCM10023187_51550</name>
</gene>
<protein>
    <recommendedName>
        <fullName evidence="2">protein-glutamate methylesterase</fullName>
        <ecNumber evidence="2">3.1.1.61</ecNumber>
    </recommendedName>
</protein>
<dbReference type="PROSITE" id="PS50122">
    <property type="entry name" value="CHEB"/>
    <property type="match status" value="1"/>
</dbReference>
<dbReference type="Gene3D" id="3.40.50.180">
    <property type="entry name" value="Methylesterase CheB, C-terminal domain"/>
    <property type="match status" value="1"/>
</dbReference>
<comment type="caution">
    <text evidence="6">The sequence shown here is derived from an EMBL/GenBank/DDBJ whole genome shotgun (WGS) entry which is preliminary data.</text>
</comment>
<evidence type="ECO:0000259" key="5">
    <source>
        <dbReference type="PROSITE" id="PS50122"/>
    </source>
</evidence>
<keyword evidence="4" id="KW-0145">Chemotaxis</keyword>
<dbReference type="PANTHER" id="PTHR42872">
    <property type="entry name" value="PROTEIN-GLUTAMATE METHYLESTERASE/PROTEIN-GLUTAMINE GLUTAMINASE"/>
    <property type="match status" value="1"/>
</dbReference>
<feature type="active site" evidence="4">
    <location>
        <position position="136"/>
    </location>
</feature>
<feature type="active site" evidence="4">
    <location>
        <position position="15"/>
    </location>
</feature>
<feature type="active site" evidence="4">
    <location>
        <position position="42"/>
    </location>
</feature>
<dbReference type="Proteomes" id="UP001500936">
    <property type="component" value="Unassembled WGS sequence"/>
</dbReference>
<evidence type="ECO:0000313" key="7">
    <source>
        <dbReference type="Proteomes" id="UP001500936"/>
    </source>
</evidence>
<dbReference type="SUPFAM" id="SSF52738">
    <property type="entry name" value="Methylesterase CheB, C-terminal domain"/>
    <property type="match status" value="1"/>
</dbReference>
<proteinExistence type="predicted"/>
<comment type="catalytic activity">
    <reaction evidence="3">
        <text>[protein]-L-glutamate 5-O-methyl ester + H2O = L-glutamyl-[protein] + methanol + H(+)</text>
        <dbReference type="Rhea" id="RHEA:23236"/>
        <dbReference type="Rhea" id="RHEA-COMP:10208"/>
        <dbReference type="Rhea" id="RHEA-COMP:10311"/>
        <dbReference type="ChEBI" id="CHEBI:15377"/>
        <dbReference type="ChEBI" id="CHEBI:15378"/>
        <dbReference type="ChEBI" id="CHEBI:17790"/>
        <dbReference type="ChEBI" id="CHEBI:29973"/>
        <dbReference type="ChEBI" id="CHEBI:82795"/>
        <dbReference type="EC" id="3.1.1.61"/>
    </reaction>
</comment>
<dbReference type="RefSeq" id="WP_345270941.1">
    <property type="nucleotide sequence ID" value="NZ_BAABHB010000016.1"/>
</dbReference>
<name>A0ABP8KYS9_9BACT</name>
<feature type="domain" description="CheB-type methylesterase" evidence="5">
    <location>
        <begin position="3"/>
        <end position="189"/>
    </location>
</feature>
<dbReference type="CDD" id="cd16433">
    <property type="entry name" value="CheB"/>
    <property type="match status" value="1"/>
</dbReference>
<dbReference type="InterPro" id="IPR035909">
    <property type="entry name" value="CheB_C"/>
</dbReference>
<dbReference type="EC" id="3.1.1.61" evidence="2"/>
<reference evidence="7" key="1">
    <citation type="journal article" date="2019" name="Int. J. Syst. Evol. Microbiol.">
        <title>The Global Catalogue of Microorganisms (GCM) 10K type strain sequencing project: providing services to taxonomists for standard genome sequencing and annotation.</title>
        <authorList>
            <consortium name="The Broad Institute Genomics Platform"/>
            <consortium name="The Broad Institute Genome Sequencing Center for Infectious Disease"/>
            <person name="Wu L."/>
            <person name="Ma J."/>
        </authorList>
    </citation>
    <scope>NUCLEOTIDE SEQUENCE [LARGE SCALE GENOMIC DNA]</scope>
    <source>
        <strain evidence="7">JCM 17925</strain>
    </source>
</reference>